<evidence type="ECO:0000313" key="3">
    <source>
        <dbReference type="Proteomes" id="UP000237481"/>
    </source>
</evidence>
<organism evidence="2 3">
    <name type="scientific">Tolypocladium paradoxum</name>
    <dbReference type="NCBI Taxonomy" id="94208"/>
    <lineage>
        <taxon>Eukaryota</taxon>
        <taxon>Fungi</taxon>
        <taxon>Dikarya</taxon>
        <taxon>Ascomycota</taxon>
        <taxon>Pezizomycotina</taxon>
        <taxon>Sordariomycetes</taxon>
        <taxon>Hypocreomycetidae</taxon>
        <taxon>Hypocreales</taxon>
        <taxon>Ophiocordycipitaceae</taxon>
        <taxon>Tolypocladium</taxon>
    </lineage>
</organism>
<reference evidence="2 3" key="1">
    <citation type="submission" date="2018-01" db="EMBL/GenBank/DDBJ databases">
        <title>Harnessing the power of phylogenomics to disentangle the directionality and signatures of interkingdom host jumping in the parasitic fungal genus Tolypocladium.</title>
        <authorList>
            <person name="Quandt C.A."/>
            <person name="Patterson W."/>
            <person name="Spatafora J.W."/>
        </authorList>
    </citation>
    <scope>NUCLEOTIDE SEQUENCE [LARGE SCALE GENOMIC DNA]</scope>
    <source>
        <strain evidence="2 3">NRBC 100945</strain>
    </source>
</reference>
<feature type="compositionally biased region" description="Polar residues" evidence="1">
    <location>
        <begin position="432"/>
        <end position="441"/>
    </location>
</feature>
<name>A0A2S4KN31_9HYPO</name>
<evidence type="ECO:0000313" key="2">
    <source>
        <dbReference type="EMBL" id="POR31551.1"/>
    </source>
</evidence>
<feature type="region of interest" description="Disordered" evidence="1">
    <location>
        <begin position="361"/>
        <end position="441"/>
    </location>
</feature>
<dbReference type="AlphaFoldDB" id="A0A2S4KN31"/>
<accession>A0A2S4KN31</accession>
<comment type="caution">
    <text evidence="2">The sequence shown here is derived from an EMBL/GenBank/DDBJ whole genome shotgun (WGS) entry which is preliminary data.</text>
</comment>
<dbReference type="EMBL" id="PKSG01001029">
    <property type="protein sequence ID" value="POR31551.1"/>
    <property type="molecule type" value="Genomic_DNA"/>
</dbReference>
<sequence>MESSQAPTQPSGRLESLPNEVIFAIMENLTTYEDVTRLTAAYGHAYRLYSRYKYSVLSSINDKVVFRSNMDIAFITFALLRIKMVDLPQAIASMTTIADKPHLVVKCYLNDCVLQREFLLLAGRVNRLCETFARVKNPERFWKELAYKFAAFCPKDGRESAGSPAAGNAGRNEIAHQFWDICKSNVGPLPRFKHSRETLEAIQRSFWAHELCCRSSIIEDLEDDIYGDSGLWIFDELPTPGVTRFLHLMIDVLAQRGLIHRASQNDFASPHSILSNDRVGLWSSICFLGVRAWADVLEKPWTRLGWPTVDALQVRATQVLDRYVTGGEDSVYWYYTGEMEAWRVKRLTVLGQSDGQPLGMMSGVFERDRTGDEGSEEGVGDAHDEVKDVSESDDPDELQGASGDDDAGEVQMRGEDSDKDWPRCLLGCCTTGDYSSGNGVQ</sequence>
<protein>
    <submittedName>
        <fullName evidence="2">Uncharacterized protein</fullName>
    </submittedName>
</protein>
<feature type="compositionally biased region" description="Basic and acidic residues" evidence="1">
    <location>
        <begin position="380"/>
        <end position="390"/>
    </location>
</feature>
<dbReference type="OrthoDB" id="4923501at2759"/>
<keyword evidence="3" id="KW-1185">Reference proteome</keyword>
<evidence type="ECO:0000256" key="1">
    <source>
        <dbReference type="SAM" id="MobiDB-lite"/>
    </source>
</evidence>
<feature type="compositionally biased region" description="Acidic residues" evidence="1">
    <location>
        <begin position="391"/>
        <end position="408"/>
    </location>
</feature>
<gene>
    <name evidence="2" type="ORF">TPAR_08263</name>
</gene>
<feature type="compositionally biased region" description="Basic and acidic residues" evidence="1">
    <location>
        <begin position="412"/>
        <end position="422"/>
    </location>
</feature>
<dbReference type="Proteomes" id="UP000237481">
    <property type="component" value="Unassembled WGS sequence"/>
</dbReference>
<proteinExistence type="predicted"/>